<dbReference type="SUPFAM" id="SSF53850">
    <property type="entry name" value="Periplasmic binding protein-like II"/>
    <property type="match status" value="1"/>
</dbReference>
<evidence type="ECO:0000256" key="1">
    <source>
        <dbReference type="ARBA" id="ARBA00006987"/>
    </source>
</evidence>
<comment type="caution">
    <text evidence="3">The sequence shown here is derived from an EMBL/GenBank/DDBJ whole genome shotgun (WGS) entry which is preliminary data.</text>
</comment>
<dbReference type="Gene3D" id="3.40.190.10">
    <property type="entry name" value="Periplasmic binding protein-like II"/>
    <property type="match status" value="1"/>
</dbReference>
<evidence type="ECO:0000256" key="2">
    <source>
        <dbReference type="SAM" id="SignalP"/>
    </source>
</evidence>
<dbReference type="InterPro" id="IPR042100">
    <property type="entry name" value="Bug_dom1"/>
</dbReference>
<keyword evidence="4" id="KW-1185">Reference proteome</keyword>
<dbReference type="PIRSF" id="PIRSF017082">
    <property type="entry name" value="YflP"/>
    <property type="match status" value="1"/>
</dbReference>
<dbReference type="InterPro" id="IPR005064">
    <property type="entry name" value="BUG"/>
</dbReference>
<gene>
    <name evidence="3" type="ORF">GXW71_12525</name>
</gene>
<evidence type="ECO:0000313" key="4">
    <source>
        <dbReference type="Proteomes" id="UP001196870"/>
    </source>
</evidence>
<protein>
    <submittedName>
        <fullName evidence="3">Twin-arginine translocation pathway signal protein</fullName>
    </submittedName>
</protein>
<dbReference type="Gene3D" id="3.40.190.150">
    <property type="entry name" value="Bordetella uptake gene, domain 1"/>
    <property type="match status" value="1"/>
</dbReference>
<feature type="signal peptide" evidence="2">
    <location>
        <begin position="1"/>
        <end position="24"/>
    </location>
</feature>
<proteinExistence type="inferred from homology"/>
<feature type="chain" id="PRO_5046307519" evidence="2">
    <location>
        <begin position="25"/>
        <end position="325"/>
    </location>
</feature>
<name>A0ABS5EY05_9PROT</name>
<organism evidence="3 4">
    <name type="scientific">Plastoroseomonas hellenica</name>
    <dbReference type="NCBI Taxonomy" id="2687306"/>
    <lineage>
        <taxon>Bacteria</taxon>
        <taxon>Pseudomonadati</taxon>
        <taxon>Pseudomonadota</taxon>
        <taxon>Alphaproteobacteria</taxon>
        <taxon>Acetobacterales</taxon>
        <taxon>Acetobacteraceae</taxon>
        <taxon>Plastoroseomonas</taxon>
    </lineage>
</organism>
<accession>A0ABS5EY05</accession>
<reference evidence="4" key="1">
    <citation type="journal article" date="2021" name="Syst. Appl. Microbiol.">
        <title>Roseomonas hellenica sp. nov., isolated from roots of wild-growing Alkanna tinctoria.</title>
        <authorList>
            <person name="Rat A."/>
            <person name="Naranjo H.D."/>
            <person name="Lebbe L."/>
            <person name="Cnockaert M."/>
            <person name="Krigas N."/>
            <person name="Grigoriadou K."/>
            <person name="Maloupa E."/>
            <person name="Willems A."/>
        </authorList>
    </citation>
    <scope>NUCLEOTIDE SEQUENCE [LARGE SCALE GENOMIC DNA]</scope>
    <source>
        <strain evidence="4">LMG 31523</strain>
    </source>
</reference>
<dbReference type="PANTHER" id="PTHR42928">
    <property type="entry name" value="TRICARBOXYLATE-BINDING PROTEIN"/>
    <property type="match status" value="1"/>
</dbReference>
<comment type="similarity">
    <text evidence="1">Belongs to the UPF0065 (bug) family.</text>
</comment>
<evidence type="ECO:0000313" key="3">
    <source>
        <dbReference type="EMBL" id="MBR0665181.1"/>
    </source>
</evidence>
<dbReference type="Pfam" id="PF03401">
    <property type="entry name" value="TctC"/>
    <property type="match status" value="1"/>
</dbReference>
<dbReference type="PANTHER" id="PTHR42928:SF5">
    <property type="entry name" value="BLR1237 PROTEIN"/>
    <property type="match status" value="1"/>
</dbReference>
<keyword evidence="2" id="KW-0732">Signal</keyword>
<sequence>MRRRLLHGLAGAALIIGTGVPARAQAPAYPDRPIRLVIPYAPGGGTDATVRVLAGPMGELLGQPFVIENRTGGAGTIGAAIVAQARPDGYTLLADPSAHALNHVLVRNLPFAYERDFAPITRMSVMPLIMVVSANEGASDLPRFIAWARGQGGRVTWASAGVGTASHLSGFLFVQQAGIESTHAPYRGGSQGAQAVLTGDTQFNFATAPSAVGLVQGRQLRALAVSSTSRMAALPDVPTVAEAALPGFELVEWIGLWAPAGTPPAILERVQDATARTLARPDIQARLATLGMEAAFLPRVEFARFLADQRALLTRVAADAGLRPE</sequence>
<dbReference type="Proteomes" id="UP001196870">
    <property type="component" value="Unassembled WGS sequence"/>
</dbReference>
<dbReference type="EMBL" id="JAAGBB010000013">
    <property type="protein sequence ID" value="MBR0665181.1"/>
    <property type="molecule type" value="Genomic_DNA"/>
</dbReference>
<dbReference type="RefSeq" id="WP_211852852.1">
    <property type="nucleotide sequence ID" value="NZ_JAAGBB010000013.1"/>
</dbReference>